<protein>
    <recommendedName>
        <fullName evidence="4">Transmembrane protein</fullName>
    </recommendedName>
</protein>
<keyword evidence="2" id="KW-0812">Transmembrane</keyword>
<dbReference type="PhylomeDB" id="A0A0G4HRA9"/>
<feature type="transmembrane region" description="Helical" evidence="2">
    <location>
        <begin position="147"/>
        <end position="180"/>
    </location>
</feature>
<keyword evidence="2" id="KW-0472">Membrane</keyword>
<evidence type="ECO:0008006" key="4">
    <source>
        <dbReference type="Google" id="ProtNLM"/>
    </source>
</evidence>
<feature type="compositionally biased region" description="Basic and acidic residues" evidence="1">
    <location>
        <begin position="229"/>
        <end position="242"/>
    </location>
</feature>
<evidence type="ECO:0000256" key="2">
    <source>
        <dbReference type="SAM" id="Phobius"/>
    </source>
</evidence>
<organism evidence="3">
    <name type="scientific">Chromera velia CCMP2878</name>
    <dbReference type="NCBI Taxonomy" id="1169474"/>
    <lineage>
        <taxon>Eukaryota</taxon>
        <taxon>Sar</taxon>
        <taxon>Alveolata</taxon>
        <taxon>Colpodellida</taxon>
        <taxon>Chromeraceae</taxon>
        <taxon>Chromera</taxon>
    </lineage>
</organism>
<name>A0A0G4HRA9_9ALVE</name>
<proteinExistence type="predicted"/>
<dbReference type="EMBL" id="CDMZ01003589">
    <property type="protein sequence ID" value="CEM46924.1"/>
    <property type="molecule type" value="Genomic_DNA"/>
</dbReference>
<feature type="transmembrane region" description="Helical" evidence="2">
    <location>
        <begin position="90"/>
        <end position="111"/>
    </location>
</feature>
<dbReference type="VEuPathDB" id="CryptoDB:Cvel_30624"/>
<feature type="transmembrane region" description="Helical" evidence="2">
    <location>
        <begin position="358"/>
        <end position="381"/>
    </location>
</feature>
<reference evidence="3" key="1">
    <citation type="submission" date="2014-11" db="EMBL/GenBank/DDBJ databases">
        <authorList>
            <person name="Otto D Thomas"/>
            <person name="Naeem Raeece"/>
        </authorList>
    </citation>
    <scope>NUCLEOTIDE SEQUENCE</scope>
</reference>
<keyword evidence="2" id="KW-1133">Transmembrane helix</keyword>
<dbReference type="AlphaFoldDB" id="A0A0G4HRA9"/>
<feature type="region of interest" description="Disordered" evidence="1">
    <location>
        <begin position="214"/>
        <end position="247"/>
    </location>
</feature>
<feature type="transmembrane region" description="Helical" evidence="2">
    <location>
        <begin position="331"/>
        <end position="352"/>
    </location>
</feature>
<evidence type="ECO:0000256" key="1">
    <source>
        <dbReference type="SAM" id="MobiDB-lite"/>
    </source>
</evidence>
<gene>
    <name evidence="3" type="ORF">Cvel_30624</name>
</gene>
<evidence type="ECO:0000313" key="3">
    <source>
        <dbReference type="EMBL" id="CEM46924.1"/>
    </source>
</evidence>
<accession>A0A0G4HRA9</accession>
<feature type="transmembrane region" description="Helical" evidence="2">
    <location>
        <begin position="402"/>
        <end position="422"/>
    </location>
</feature>
<feature type="transmembrane region" description="Helical" evidence="2">
    <location>
        <begin position="123"/>
        <end position="141"/>
    </location>
</feature>
<sequence>MEGLGAQGGEGQLQAEAAAETRGDGLETADVKEFPEGHVRSSQAYEYLFLQLVLRCCSDYPIVLDSTDLPFDSGRRGKERGGLRLRLDDLPFTVLLSSAVCYAVSVGLIALSTPRNMVIDPYYFLLIFCPMCQLVGLLFPVRSRADVGIAWLSVLGAGLGASFCSGTVFLTALSVSFLVYPSFVRRSLPRGFMREEAAALFQFHQPWSKEEQRAACGNSEEMDDEDEEKALQSESRHSEERGLGGTQMSGGEELWVKGFGCTYLVFQPRSTNLLYADFMWVHTEADNDTSSASPSFVKGLVRGNSWLLSLPFCSRAFFPAVRRLEERRAKLAVSLVLVFGAFVSLVHTPVMIMPWAPIHSYVVLLLSPLLFIHLTLPQVLLGELARVVFSNPSEMACRQVCVKLFLFVVEMILLLLSMIDIHEDSTPIFFVGLLMLRDLCQLTLCGMRNPPWMRQY</sequence>